<dbReference type="NCBIfam" id="TIGR03596">
    <property type="entry name" value="GTPase_YlqF"/>
    <property type="match status" value="1"/>
</dbReference>
<evidence type="ECO:0000259" key="3">
    <source>
        <dbReference type="Pfam" id="PF01926"/>
    </source>
</evidence>
<dbReference type="CDD" id="cd01856">
    <property type="entry name" value="YlqF"/>
    <property type="match status" value="1"/>
</dbReference>
<dbReference type="AlphaFoldDB" id="C1FI06"/>
<sequence length="355" mass="39803">MTETDVNRGSRLAQQVRLVQWYPGHIARAERALREQLKAVDAVVEVRDIRIPLATTHPDIPDWIGNKLRVLVLNRADMVTDAERSRWVSWFKKRGEKHVVLTDAKTGKGVKRVMEVASSVAKEVNEKRVAKGLLPRPVRTAVIGYPNVGKSALINRLTNSKTCASAPRPGVTRDLRWVRVGGDLDLLDSPGVLPGRLADQTAANRLAMANDIGEASYLASSVAARLIEEMKRHERWSSRRGGLKEIVEKRYKFGPDDDIDEMTGEDVVCYLAAKAQDDDLERAGTRILNDFRKTALGSFALELPPRGKRGDSVASYNKTDYRRQVHFISDEDVRYHDPYRGDIGTVRASRPSKEE</sequence>
<dbReference type="InParanoid" id="C1FI06"/>
<organism evidence="4 5">
    <name type="scientific">Micromonas commoda (strain RCC299 / NOUM17 / CCMP2709)</name>
    <name type="common">Picoplanktonic green alga</name>
    <dbReference type="NCBI Taxonomy" id="296587"/>
    <lineage>
        <taxon>Eukaryota</taxon>
        <taxon>Viridiplantae</taxon>
        <taxon>Chlorophyta</taxon>
        <taxon>Mamiellophyceae</taxon>
        <taxon>Mamiellales</taxon>
        <taxon>Mamiellaceae</taxon>
        <taxon>Micromonas</taxon>
    </lineage>
</organism>
<dbReference type="eggNOG" id="KOG2484">
    <property type="taxonomic scope" value="Eukaryota"/>
</dbReference>
<feature type="domain" description="G" evidence="3">
    <location>
        <begin position="140"/>
        <end position="200"/>
    </location>
</feature>
<evidence type="ECO:0000256" key="1">
    <source>
        <dbReference type="ARBA" id="ARBA00022741"/>
    </source>
</evidence>
<accession>C1FI06</accession>
<dbReference type="RefSeq" id="XP_002508383.1">
    <property type="nucleotide sequence ID" value="XM_002508337.1"/>
</dbReference>
<dbReference type="Pfam" id="PF01926">
    <property type="entry name" value="MMR_HSR1"/>
    <property type="match status" value="1"/>
</dbReference>
<dbReference type="FunCoup" id="C1FI06">
    <property type="interactions" value="376"/>
</dbReference>
<dbReference type="PANTHER" id="PTHR45782:SF5">
    <property type="entry name" value="DAR GTPASE 3, CHLOROPLASTIC"/>
    <property type="match status" value="1"/>
</dbReference>
<dbReference type="InterPro" id="IPR019991">
    <property type="entry name" value="GTP-bd_ribosome_bgen"/>
</dbReference>
<dbReference type="InterPro" id="IPR006073">
    <property type="entry name" value="GTP-bd"/>
</dbReference>
<dbReference type="GO" id="GO:0005525">
    <property type="term" value="F:GTP binding"/>
    <property type="evidence" value="ECO:0007669"/>
    <property type="project" value="UniProtKB-KW"/>
</dbReference>
<dbReference type="PANTHER" id="PTHR45782">
    <property type="entry name" value="MITOCHONDRIAL RIBOSOME-ASSOCIATED GTPASE 1"/>
    <property type="match status" value="1"/>
</dbReference>
<dbReference type="FunFam" id="3.40.50.300:FF:001189">
    <property type="entry name" value="DAR GTPase 3 chloroplastic"/>
    <property type="match status" value="1"/>
</dbReference>
<reference evidence="4 5" key="1">
    <citation type="journal article" date="2009" name="Science">
        <title>Green evolution and dynamic adaptations revealed by genomes of the marine picoeukaryotes Micromonas.</title>
        <authorList>
            <person name="Worden A.Z."/>
            <person name="Lee J.H."/>
            <person name="Mock T."/>
            <person name="Rouze P."/>
            <person name="Simmons M.P."/>
            <person name="Aerts A.L."/>
            <person name="Allen A.E."/>
            <person name="Cuvelier M.L."/>
            <person name="Derelle E."/>
            <person name="Everett M.V."/>
            <person name="Foulon E."/>
            <person name="Grimwood J."/>
            <person name="Gundlach H."/>
            <person name="Henrissat B."/>
            <person name="Napoli C."/>
            <person name="McDonald S.M."/>
            <person name="Parker M.S."/>
            <person name="Rombauts S."/>
            <person name="Salamov A."/>
            <person name="Von Dassow P."/>
            <person name="Badger J.H."/>
            <person name="Coutinho P.M."/>
            <person name="Demir E."/>
            <person name="Dubchak I."/>
            <person name="Gentemann C."/>
            <person name="Eikrem W."/>
            <person name="Gready J.E."/>
            <person name="John U."/>
            <person name="Lanier W."/>
            <person name="Lindquist E.A."/>
            <person name="Lucas S."/>
            <person name="Mayer K.F."/>
            <person name="Moreau H."/>
            <person name="Not F."/>
            <person name="Otillar R."/>
            <person name="Panaud O."/>
            <person name="Pangilinan J."/>
            <person name="Paulsen I."/>
            <person name="Piegu B."/>
            <person name="Poliakov A."/>
            <person name="Robbens S."/>
            <person name="Schmutz J."/>
            <person name="Toulza E."/>
            <person name="Wyss T."/>
            <person name="Zelensky A."/>
            <person name="Zhou K."/>
            <person name="Armbrust E.V."/>
            <person name="Bhattacharya D."/>
            <person name="Goodenough U.W."/>
            <person name="Van de Peer Y."/>
            <person name="Grigoriev I.V."/>
        </authorList>
    </citation>
    <scope>NUCLEOTIDE SEQUENCE [LARGE SCALE GENOMIC DNA]</scope>
    <source>
        <strain evidence="5">RCC299 / NOUM17</strain>
    </source>
</reference>
<dbReference type="Gene3D" id="3.40.50.300">
    <property type="entry name" value="P-loop containing nucleotide triphosphate hydrolases"/>
    <property type="match status" value="1"/>
</dbReference>
<dbReference type="KEGG" id="mis:MICPUN_102547"/>
<dbReference type="Gene3D" id="1.10.1580.10">
    <property type="match status" value="1"/>
</dbReference>
<gene>
    <name evidence="4" type="ORF">MICPUN_102547</name>
</gene>
<dbReference type="GO" id="GO:0003924">
    <property type="term" value="F:GTPase activity"/>
    <property type="evidence" value="ECO:0007669"/>
    <property type="project" value="TreeGrafter"/>
</dbReference>
<dbReference type="GO" id="GO:0005739">
    <property type="term" value="C:mitochondrion"/>
    <property type="evidence" value="ECO:0007669"/>
    <property type="project" value="TreeGrafter"/>
</dbReference>
<proteinExistence type="predicted"/>
<protein>
    <recommendedName>
        <fullName evidence="3">G domain-containing protein</fullName>
    </recommendedName>
</protein>
<keyword evidence="5" id="KW-1185">Reference proteome</keyword>
<dbReference type="OMA" id="TIQVVGW"/>
<dbReference type="GO" id="GO:0032543">
    <property type="term" value="P:mitochondrial translation"/>
    <property type="evidence" value="ECO:0007669"/>
    <property type="project" value="TreeGrafter"/>
</dbReference>
<keyword evidence="2" id="KW-0342">GTP-binding</keyword>
<evidence type="ECO:0000313" key="4">
    <source>
        <dbReference type="EMBL" id="ACO69641.1"/>
    </source>
</evidence>
<dbReference type="OrthoDB" id="269151at2759"/>
<evidence type="ECO:0000256" key="2">
    <source>
        <dbReference type="ARBA" id="ARBA00023134"/>
    </source>
</evidence>
<dbReference type="GeneID" id="8246928"/>
<dbReference type="InterPro" id="IPR027417">
    <property type="entry name" value="P-loop_NTPase"/>
</dbReference>
<keyword evidence="1" id="KW-0547">Nucleotide-binding</keyword>
<dbReference type="Proteomes" id="UP000002009">
    <property type="component" value="Chromosome 10"/>
</dbReference>
<dbReference type="STRING" id="296587.C1FI06"/>
<name>C1FI06_MICCC</name>
<dbReference type="SUPFAM" id="SSF52540">
    <property type="entry name" value="P-loop containing nucleoside triphosphate hydrolases"/>
    <property type="match status" value="1"/>
</dbReference>
<dbReference type="InterPro" id="IPR023179">
    <property type="entry name" value="GTP-bd_ortho_bundle_sf"/>
</dbReference>
<dbReference type="PRINTS" id="PR00326">
    <property type="entry name" value="GTP1OBG"/>
</dbReference>
<evidence type="ECO:0000313" key="5">
    <source>
        <dbReference type="Proteomes" id="UP000002009"/>
    </source>
</evidence>
<dbReference type="EMBL" id="CP001576">
    <property type="protein sequence ID" value="ACO69641.1"/>
    <property type="molecule type" value="Genomic_DNA"/>
</dbReference>